<dbReference type="SUPFAM" id="SSF49879">
    <property type="entry name" value="SMAD/FHA domain"/>
    <property type="match status" value="1"/>
</dbReference>
<keyword evidence="4" id="KW-1185">Reference proteome</keyword>
<dbReference type="PANTHER" id="PTHR23308">
    <property type="entry name" value="NUCLEAR INHIBITOR OF PROTEIN PHOSPHATASE-1"/>
    <property type="match status" value="1"/>
</dbReference>
<dbReference type="Pfam" id="PF00498">
    <property type="entry name" value="FHA"/>
    <property type="match status" value="1"/>
</dbReference>
<evidence type="ECO:0000313" key="4">
    <source>
        <dbReference type="Proteomes" id="UP000006230"/>
    </source>
</evidence>
<dbReference type="eggNOG" id="COG1716">
    <property type="taxonomic scope" value="Bacteria"/>
</dbReference>
<dbReference type="NCBIfam" id="TIGR03354">
    <property type="entry name" value="VI_FHA"/>
    <property type="match status" value="1"/>
</dbReference>
<protein>
    <submittedName>
        <fullName evidence="3">FHA domain protein, putative</fullName>
    </submittedName>
</protein>
<dbReference type="OrthoDB" id="273564at2"/>
<feature type="domain" description="FHA" evidence="2">
    <location>
        <begin position="27"/>
        <end position="73"/>
    </location>
</feature>
<dbReference type="STRING" id="314265.R2601_16040"/>
<dbReference type="InterPro" id="IPR046883">
    <property type="entry name" value="T6SS_FHA_C"/>
</dbReference>
<dbReference type="CDD" id="cd00060">
    <property type="entry name" value="FHA"/>
    <property type="match status" value="1"/>
</dbReference>
<feature type="region of interest" description="Disordered" evidence="1">
    <location>
        <begin position="109"/>
        <end position="264"/>
    </location>
</feature>
<sequence>MSLCLRLTSSGTLPDGRDRVEMREGALTIGRGEENDLSLPDPDRTLSKRHCVLEERGGDYVLRDLSTNGTFLNYGGERIGEIPAPLSHGDVIQIGGFELVVELAGAASAPETPLPPAEDSLLMPPQPGQAEDVSHDPLGGSDDDFLDALLGAPAEPDAQRPAIPEDPFAAEPMPTGDTPPEAWPAPGASAPDHSPAAQDHYTAPEVLSGQIPDDWDDLFAPEPPSAPLQEPEPAPAPQPAPMPSPDQAASAPVQPSPATGTPDAALRAFLNGAGAAHLAIPEAEMTETMARLGRVFAAMTSGMREILMTRAAIKSEMRMDRTMINNGGNNPLKFSISPEQAVEAMIRPTVRGYLDAEAATQEALGDIRAHEVAMMAGMEAALKALLARLGPDQLASRIEQGSSLGGLLGGKKARYWEAYERMYAQIARETEDDFQSTFGREFARAYQDQLRKL</sequence>
<proteinExistence type="predicted"/>
<feature type="compositionally biased region" description="Pro residues" evidence="1">
    <location>
        <begin position="221"/>
        <end position="244"/>
    </location>
</feature>
<dbReference type="InterPro" id="IPR008984">
    <property type="entry name" value="SMAD_FHA_dom_sf"/>
</dbReference>
<gene>
    <name evidence="3" type="ORF">R2601_16040</name>
</gene>
<dbReference type="EMBL" id="AATQ01000012">
    <property type="protein sequence ID" value="EAU46647.1"/>
    <property type="molecule type" value="Genomic_DNA"/>
</dbReference>
<dbReference type="InterPro" id="IPR017735">
    <property type="entry name" value="T6SS_FHA"/>
</dbReference>
<evidence type="ECO:0000256" key="1">
    <source>
        <dbReference type="SAM" id="MobiDB-lite"/>
    </source>
</evidence>
<dbReference type="InterPro" id="IPR000253">
    <property type="entry name" value="FHA_dom"/>
</dbReference>
<dbReference type="HOGENOM" id="CLU_023667_2_1_5"/>
<dbReference type="eggNOG" id="COG3456">
    <property type="taxonomic scope" value="Bacteria"/>
</dbReference>
<accession>Q0FRE0</accession>
<dbReference type="InterPro" id="IPR050923">
    <property type="entry name" value="Cell_Proc_Reg/RNA_Proc"/>
</dbReference>
<dbReference type="Gene3D" id="2.60.200.20">
    <property type="match status" value="1"/>
</dbReference>
<dbReference type="AlphaFoldDB" id="Q0FRE0"/>
<dbReference type="SMART" id="SM00240">
    <property type="entry name" value="FHA"/>
    <property type="match status" value="1"/>
</dbReference>
<evidence type="ECO:0000259" key="2">
    <source>
        <dbReference type="PROSITE" id="PS50006"/>
    </source>
</evidence>
<feature type="compositionally biased region" description="Low complexity" evidence="1">
    <location>
        <begin position="245"/>
        <end position="258"/>
    </location>
</feature>
<evidence type="ECO:0000313" key="3">
    <source>
        <dbReference type="EMBL" id="EAU46647.1"/>
    </source>
</evidence>
<dbReference type="PROSITE" id="PS50006">
    <property type="entry name" value="FHA_DOMAIN"/>
    <property type="match status" value="1"/>
</dbReference>
<organism evidence="3 4">
    <name type="scientific">Salipiger bermudensis (strain DSM 26914 / JCM 13377 / KCTC 12554 / HTCC2601)</name>
    <name type="common">Pelagibaca bermudensis</name>
    <dbReference type="NCBI Taxonomy" id="314265"/>
    <lineage>
        <taxon>Bacteria</taxon>
        <taxon>Pseudomonadati</taxon>
        <taxon>Pseudomonadota</taxon>
        <taxon>Alphaproteobacteria</taxon>
        <taxon>Rhodobacterales</taxon>
        <taxon>Roseobacteraceae</taxon>
        <taxon>Salipiger</taxon>
    </lineage>
</organism>
<comment type="caution">
    <text evidence="3">The sequence shown here is derived from an EMBL/GenBank/DDBJ whole genome shotgun (WGS) entry which is preliminary data.</text>
</comment>
<dbReference type="Proteomes" id="UP000006230">
    <property type="component" value="Unassembled WGS sequence"/>
</dbReference>
<name>Q0FRE0_SALBH</name>
<dbReference type="RefSeq" id="WP_007796417.1">
    <property type="nucleotide sequence ID" value="NZ_DS022276.1"/>
</dbReference>
<reference evidence="3 4" key="1">
    <citation type="journal article" date="2010" name="J. Bacteriol.">
        <title>Genome sequences of Pelagibaca bermudensis HTCC2601T and Maritimibacter alkaliphilus HTCC2654T, the type strains of two marine Roseobacter genera.</title>
        <authorList>
            <person name="Thrash J.C."/>
            <person name="Cho J.C."/>
            <person name="Ferriera S."/>
            <person name="Johnson J."/>
            <person name="Vergin K.L."/>
            <person name="Giovannoni S.J."/>
        </authorList>
    </citation>
    <scope>NUCLEOTIDE SEQUENCE [LARGE SCALE GENOMIC DNA]</scope>
    <source>
        <strain evidence="4">DSM 26914 / JCM 13377 / KCTC 12554 / HTCC2601</strain>
    </source>
</reference>
<dbReference type="Pfam" id="PF20232">
    <property type="entry name" value="T6SS_FHA_C"/>
    <property type="match status" value="1"/>
</dbReference>